<dbReference type="PROSITE" id="PS01129">
    <property type="entry name" value="PSI_RLU"/>
    <property type="match status" value="1"/>
</dbReference>
<dbReference type="GO" id="GO:0000455">
    <property type="term" value="P:enzyme-directed rRNA pseudouridine synthesis"/>
    <property type="evidence" value="ECO:0007669"/>
    <property type="project" value="TreeGrafter"/>
</dbReference>
<feature type="domain" description="Pseudouridine synthase RsuA/RluA-like" evidence="4">
    <location>
        <begin position="92"/>
        <end position="248"/>
    </location>
</feature>
<dbReference type="GO" id="GO:0140098">
    <property type="term" value="F:catalytic activity, acting on RNA"/>
    <property type="evidence" value="ECO:0007669"/>
    <property type="project" value="UniProtKB-ARBA"/>
</dbReference>
<dbReference type="Gene3D" id="3.30.2350.10">
    <property type="entry name" value="Pseudouridine synthase"/>
    <property type="match status" value="1"/>
</dbReference>
<dbReference type="Proteomes" id="UP000824264">
    <property type="component" value="Unassembled WGS sequence"/>
</dbReference>
<comment type="similarity">
    <text evidence="1">Belongs to the pseudouridine synthase RluA family.</text>
</comment>
<proteinExistence type="inferred from homology"/>
<evidence type="ECO:0000256" key="2">
    <source>
        <dbReference type="ARBA" id="ARBA00023235"/>
    </source>
</evidence>
<gene>
    <name evidence="5" type="ORF">H9874_04650</name>
</gene>
<dbReference type="GO" id="GO:0003723">
    <property type="term" value="F:RNA binding"/>
    <property type="evidence" value="ECO:0007669"/>
    <property type="project" value="UniProtKB-KW"/>
</dbReference>
<sequence length="302" mass="32807">MAQPLLVTAEEAGQKLLQFLARRFDEPQGVLHRWIRTGQVRINGGRAKPFDRVDFGDEVRVPPFAGGGAQAAAPVKEDRSLLPPIVAETDELIVFCKPAGLPVHPGTGHTDSLTARLEKSFAGAPFMPAPVHRLDRDTSGLLLVGKTYAAVRRLSDALAAHAGIEKDYLAWAHGECPWLRPARLEDRLSKRSVDGGRERMAVGTPRHAPDGKEASLTVRRLELRQGNSLLLIRLHTGRTHQIRAQLAARGFPLIGDVKYGGPACEGGLKLHAARLRVGGSVFTAPPPWSGVWRASLPQEEES</sequence>
<evidence type="ECO:0000313" key="5">
    <source>
        <dbReference type="EMBL" id="HIW78420.1"/>
    </source>
</evidence>
<dbReference type="Gene3D" id="3.10.290.10">
    <property type="entry name" value="RNA-binding S4 domain"/>
    <property type="match status" value="1"/>
</dbReference>
<dbReference type="GO" id="GO:0009982">
    <property type="term" value="F:pseudouridine synthase activity"/>
    <property type="evidence" value="ECO:0007669"/>
    <property type="project" value="InterPro"/>
</dbReference>
<dbReference type="PROSITE" id="PS50889">
    <property type="entry name" value="S4"/>
    <property type="match status" value="1"/>
</dbReference>
<dbReference type="InterPro" id="IPR020103">
    <property type="entry name" value="PsdUridine_synth_cat_dom_sf"/>
</dbReference>
<organism evidence="5 6">
    <name type="scientific">Candidatus Bilophila faecipullorum</name>
    <dbReference type="NCBI Taxonomy" id="2838482"/>
    <lineage>
        <taxon>Bacteria</taxon>
        <taxon>Pseudomonadati</taxon>
        <taxon>Thermodesulfobacteriota</taxon>
        <taxon>Desulfovibrionia</taxon>
        <taxon>Desulfovibrionales</taxon>
        <taxon>Desulfovibrionaceae</taxon>
        <taxon>Bilophila</taxon>
    </lineage>
</organism>
<dbReference type="SUPFAM" id="SSF55174">
    <property type="entry name" value="Alpha-L RNA-binding motif"/>
    <property type="match status" value="1"/>
</dbReference>
<dbReference type="CDD" id="cd00165">
    <property type="entry name" value="S4"/>
    <property type="match status" value="1"/>
</dbReference>
<dbReference type="Pfam" id="PF00849">
    <property type="entry name" value="PseudoU_synth_2"/>
    <property type="match status" value="1"/>
</dbReference>
<comment type="caution">
    <text evidence="5">The sequence shown here is derived from an EMBL/GenBank/DDBJ whole genome shotgun (WGS) entry which is preliminary data.</text>
</comment>
<dbReference type="InterPro" id="IPR006224">
    <property type="entry name" value="PsdUridine_synth_RluA-like_CS"/>
</dbReference>
<dbReference type="EMBL" id="DXGI01000165">
    <property type="protein sequence ID" value="HIW78420.1"/>
    <property type="molecule type" value="Genomic_DNA"/>
</dbReference>
<reference evidence="5" key="2">
    <citation type="submission" date="2021-04" db="EMBL/GenBank/DDBJ databases">
        <authorList>
            <person name="Gilroy R."/>
        </authorList>
    </citation>
    <scope>NUCLEOTIDE SEQUENCE</scope>
    <source>
        <strain evidence="5">ChiSxjej5B17-1746</strain>
    </source>
</reference>
<dbReference type="PANTHER" id="PTHR21600">
    <property type="entry name" value="MITOCHONDRIAL RNA PSEUDOURIDINE SYNTHASE"/>
    <property type="match status" value="1"/>
</dbReference>
<dbReference type="InterPro" id="IPR036986">
    <property type="entry name" value="S4_RNA-bd_sf"/>
</dbReference>
<reference evidence="5" key="1">
    <citation type="journal article" date="2021" name="PeerJ">
        <title>Extensive microbial diversity within the chicken gut microbiome revealed by metagenomics and culture.</title>
        <authorList>
            <person name="Gilroy R."/>
            <person name="Ravi A."/>
            <person name="Getino M."/>
            <person name="Pursley I."/>
            <person name="Horton D.L."/>
            <person name="Alikhan N.F."/>
            <person name="Baker D."/>
            <person name="Gharbi K."/>
            <person name="Hall N."/>
            <person name="Watson M."/>
            <person name="Adriaenssens E.M."/>
            <person name="Foster-Nyarko E."/>
            <person name="Jarju S."/>
            <person name="Secka A."/>
            <person name="Antonio M."/>
            <person name="Oren A."/>
            <person name="Chaudhuri R.R."/>
            <person name="La Ragione R."/>
            <person name="Hildebrand F."/>
            <person name="Pallen M.J."/>
        </authorList>
    </citation>
    <scope>NUCLEOTIDE SEQUENCE</scope>
    <source>
        <strain evidence="5">ChiSxjej5B17-1746</strain>
    </source>
</reference>
<dbReference type="AlphaFoldDB" id="A0A9D1U9P7"/>
<evidence type="ECO:0000313" key="6">
    <source>
        <dbReference type="Proteomes" id="UP000824264"/>
    </source>
</evidence>
<dbReference type="SUPFAM" id="SSF55120">
    <property type="entry name" value="Pseudouridine synthase"/>
    <property type="match status" value="1"/>
</dbReference>
<dbReference type="CDD" id="cd02869">
    <property type="entry name" value="PseudoU_synth_RluA_like"/>
    <property type="match status" value="1"/>
</dbReference>
<accession>A0A9D1U9P7</accession>
<evidence type="ECO:0000259" key="4">
    <source>
        <dbReference type="Pfam" id="PF00849"/>
    </source>
</evidence>
<dbReference type="PANTHER" id="PTHR21600:SF87">
    <property type="entry name" value="RNA PSEUDOURIDYLATE SYNTHASE DOMAIN-CONTAINING PROTEIN 1"/>
    <property type="match status" value="1"/>
</dbReference>
<name>A0A9D1U9P7_9BACT</name>
<protein>
    <submittedName>
        <fullName evidence="5">RluA family pseudouridine synthase</fullName>
    </submittedName>
</protein>
<keyword evidence="2" id="KW-0413">Isomerase</keyword>
<evidence type="ECO:0000256" key="3">
    <source>
        <dbReference type="PROSITE-ProRule" id="PRU00182"/>
    </source>
</evidence>
<dbReference type="InterPro" id="IPR006145">
    <property type="entry name" value="PsdUridine_synth_RsuA/RluA"/>
</dbReference>
<keyword evidence="3" id="KW-0694">RNA-binding</keyword>
<dbReference type="InterPro" id="IPR050188">
    <property type="entry name" value="RluA_PseudoU_synthase"/>
</dbReference>
<evidence type="ECO:0000256" key="1">
    <source>
        <dbReference type="ARBA" id="ARBA00010876"/>
    </source>
</evidence>